<dbReference type="InterPro" id="IPR009617">
    <property type="entry name" value="Seipin"/>
</dbReference>
<accession>A0A9P1IS74</accession>
<keyword evidence="11" id="KW-1185">Reference proteome</keyword>
<dbReference type="CDD" id="cd23995">
    <property type="entry name" value="Seipin_BSCL2_like"/>
    <property type="match status" value="1"/>
</dbReference>
<keyword evidence="3 9" id="KW-0812">Transmembrane</keyword>
<keyword evidence="5 9" id="KW-1133">Transmembrane helix</keyword>
<evidence type="ECO:0000256" key="1">
    <source>
        <dbReference type="ARBA" id="ARBA00004477"/>
    </source>
</evidence>
<evidence type="ECO:0000313" key="11">
    <source>
        <dbReference type="Proteomes" id="UP001152747"/>
    </source>
</evidence>
<dbReference type="PANTHER" id="PTHR21212">
    <property type="entry name" value="BERNARDINELLI-SEIP CONGENITAL LIPODYSTROPHY 2 HOMOLOG BSCL2 PROTEIN"/>
    <property type="match status" value="1"/>
</dbReference>
<dbReference type="Proteomes" id="UP001152747">
    <property type="component" value="Unassembled WGS sequence"/>
</dbReference>
<dbReference type="OrthoDB" id="3990054at2759"/>
<evidence type="ECO:0000256" key="6">
    <source>
        <dbReference type="ARBA" id="ARBA00023098"/>
    </source>
</evidence>
<dbReference type="GO" id="GO:0005789">
    <property type="term" value="C:endoplasmic reticulum membrane"/>
    <property type="evidence" value="ECO:0007669"/>
    <property type="project" value="UniProtKB-SubCell"/>
</dbReference>
<feature type="transmembrane region" description="Helical" evidence="9">
    <location>
        <begin position="193"/>
        <end position="221"/>
    </location>
</feature>
<evidence type="ECO:0000256" key="3">
    <source>
        <dbReference type="ARBA" id="ARBA00022692"/>
    </source>
</evidence>
<keyword evidence="7 9" id="KW-0472">Membrane</keyword>
<feature type="compositionally biased region" description="Basic and acidic residues" evidence="8">
    <location>
        <begin position="278"/>
        <end position="291"/>
    </location>
</feature>
<evidence type="ECO:0000256" key="2">
    <source>
        <dbReference type="ARBA" id="ARBA00022064"/>
    </source>
</evidence>
<feature type="transmembrane region" description="Helical" evidence="9">
    <location>
        <begin position="6"/>
        <end position="25"/>
    </location>
</feature>
<evidence type="ECO:0000256" key="9">
    <source>
        <dbReference type="SAM" id="Phobius"/>
    </source>
</evidence>
<dbReference type="Pfam" id="PF06775">
    <property type="entry name" value="Seipin"/>
    <property type="match status" value="1"/>
</dbReference>
<comment type="caution">
    <text evidence="10">The sequence shown here is derived from an EMBL/GenBank/DDBJ whole genome shotgun (WGS) entry which is preliminary data.</text>
</comment>
<organism evidence="10 11">
    <name type="scientific">Caenorhabditis angaria</name>
    <dbReference type="NCBI Taxonomy" id="860376"/>
    <lineage>
        <taxon>Eukaryota</taxon>
        <taxon>Metazoa</taxon>
        <taxon>Ecdysozoa</taxon>
        <taxon>Nematoda</taxon>
        <taxon>Chromadorea</taxon>
        <taxon>Rhabditida</taxon>
        <taxon>Rhabditina</taxon>
        <taxon>Rhabditomorpha</taxon>
        <taxon>Rhabditoidea</taxon>
        <taxon>Rhabditidae</taxon>
        <taxon>Peloderinae</taxon>
        <taxon>Caenorhabditis</taxon>
    </lineage>
</organism>
<evidence type="ECO:0000256" key="4">
    <source>
        <dbReference type="ARBA" id="ARBA00022824"/>
    </source>
</evidence>
<evidence type="ECO:0000256" key="8">
    <source>
        <dbReference type="SAM" id="MobiDB-lite"/>
    </source>
</evidence>
<protein>
    <recommendedName>
        <fullName evidence="2">Seipin</fullName>
    </recommendedName>
</protein>
<dbReference type="PANTHER" id="PTHR21212:SF0">
    <property type="entry name" value="SEIPIN"/>
    <property type="match status" value="1"/>
</dbReference>
<evidence type="ECO:0000256" key="5">
    <source>
        <dbReference type="ARBA" id="ARBA00022989"/>
    </source>
</evidence>
<dbReference type="EMBL" id="CANHGI010000005">
    <property type="protein sequence ID" value="CAI5450330.1"/>
    <property type="molecule type" value="Genomic_DNA"/>
</dbReference>
<dbReference type="GO" id="GO:0140042">
    <property type="term" value="P:lipid droplet formation"/>
    <property type="evidence" value="ECO:0007669"/>
    <property type="project" value="UniProtKB-ARBA"/>
</dbReference>
<proteinExistence type="predicted"/>
<comment type="subcellular location">
    <subcellularLocation>
        <location evidence="1">Endoplasmic reticulum membrane</location>
        <topology evidence="1">Multi-pass membrane protein</topology>
    </subcellularLocation>
</comment>
<name>A0A9P1IS74_9PELO</name>
<evidence type="ECO:0000313" key="10">
    <source>
        <dbReference type="EMBL" id="CAI5450330.1"/>
    </source>
</evidence>
<feature type="region of interest" description="Disordered" evidence="8">
    <location>
        <begin position="266"/>
        <end position="291"/>
    </location>
</feature>
<dbReference type="AlphaFoldDB" id="A0A9P1IS74"/>
<evidence type="ECO:0000256" key="7">
    <source>
        <dbReference type="ARBA" id="ARBA00023136"/>
    </source>
</evidence>
<keyword evidence="6" id="KW-0443">Lipid metabolism</keyword>
<sequence length="291" mass="33904">MQILGEIGFAVILAAILPFFVRYFLLPSSIYHEYPLNVIFNTCDHDLHSVCSFPAASLEYEKNHLFSANIYYALIIRLKFADIETTKHLGLFQNSIEIRDEHEKLLKKFTKSAVLKEPTWLTRATWITFFPLYFLGAFHDYSTLEVALTQEYLEILEKPSTKLIYTLHDKFANIEEAQLRIIAKFGLIRNFLYYWPISSTLFMFFTILISILCAIGVKYAYLHYFAQKPQENGEILDGPVKNHEKPVKIEKSVKKEPKIEVEGFSADEFQPETFGESPKNEILHDTLRKRK</sequence>
<keyword evidence="4" id="KW-0256">Endoplasmic reticulum</keyword>
<dbReference type="GO" id="GO:0006629">
    <property type="term" value="P:lipid metabolic process"/>
    <property type="evidence" value="ECO:0007669"/>
    <property type="project" value="UniProtKB-KW"/>
</dbReference>
<gene>
    <name evidence="10" type="ORF">CAMP_LOCUS12967</name>
</gene>
<reference evidence="10" key="1">
    <citation type="submission" date="2022-11" db="EMBL/GenBank/DDBJ databases">
        <authorList>
            <person name="Kikuchi T."/>
        </authorList>
    </citation>
    <scope>NUCLEOTIDE SEQUENCE</scope>
    <source>
        <strain evidence="10">PS1010</strain>
    </source>
</reference>